<proteinExistence type="predicted"/>
<protein>
    <submittedName>
        <fullName evidence="3">Mobilization protein</fullName>
    </submittedName>
</protein>
<organism evidence="3 4">
    <name type="scientific">Chryseobacterium taklimakanense</name>
    <dbReference type="NCBI Taxonomy" id="536441"/>
    <lineage>
        <taxon>Bacteria</taxon>
        <taxon>Pseudomonadati</taxon>
        <taxon>Bacteroidota</taxon>
        <taxon>Flavobacteriia</taxon>
        <taxon>Flavobacteriales</taxon>
        <taxon>Weeksellaceae</taxon>
        <taxon>Chryseobacterium group</taxon>
        <taxon>Chryseobacterium</taxon>
    </lineage>
</organism>
<evidence type="ECO:0000256" key="1">
    <source>
        <dbReference type="SAM" id="MobiDB-lite"/>
    </source>
</evidence>
<dbReference type="AlphaFoldDB" id="A0A3G8WK66"/>
<dbReference type="Proteomes" id="UP000282297">
    <property type="component" value="Chromosome"/>
</dbReference>
<dbReference type="InterPro" id="IPR005094">
    <property type="entry name" value="Endonuclease_MobA/VirD2"/>
</dbReference>
<name>A0A3G8WK66_9FLAO</name>
<sequence length="479" mass="56039">MIIKILGAASRDFHGVNYNDKKIEAGKGELMVMKNFPSFINSESSPSEVRDYLKSISQSDKVKKPQFHATISAKFQEYSKEQLTETAEMVLDELGYGRQPYIIVFHNDTYNNHIHMVSTRVDKKTGRKINDSFEKLRAQKALAKAQEQLFGISQDKNLEKLLNYRFSNLKQLETLLSRSGFKLSLNVDRKQIAILRNGVGLKSLQSEQINYSPVVNAERKRQLRAIISKYSQICSAKVFRVEDSRKFEGLFEKKYLQPDPKVEFESELQKKLLDMFGIDIVFHFKDDKKPFGCTLIDHKDGAVYKGSEIFRMQEIFDFTNETIGKRLFERLKDFNVRNQAEKEILIQAMNEKGFQVSDFMVFTNKARRNNENYRAFKNEVIEYLKTSRNDNIQILRENSGTFYAVHQQYHRIENLSVLIGEKNFEKIFGPKTPSEENWHQVKGLDKRTAQEFLNEMMKSSYTQKDPAEDELKRKRKKRK</sequence>
<reference evidence="4" key="1">
    <citation type="submission" date="2018-11" db="EMBL/GenBank/DDBJ databases">
        <title>Proposal to divide the Flavobacteriaceae and reorganize its genera based on Amino Acid Identity values calculated from whole genome sequences.</title>
        <authorList>
            <person name="Nicholson A.C."/>
            <person name="Gulvik C.A."/>
            <person name="Whitney A.M."/>
            <person name="Humrighouse B.W."/>
            <person name="Bell M."/>
            <person name="Holmes B."/>
            <person name="Steigerwalt A.B."/>
            <person name="Villarma A."/>
            <person name="Sheth M."/>
            <person name="Batra D."/>
            <person name="Pryor J."/>
            <person name="Bernardet J.-F."/>
            <person name="Hugo C."/>
            <person name="Kampfer P."/>
            <person name="Newman J.D."/>
            <person name="McQuiston J.R."/>
        </authorList>
    </citation>
    <scope>NUCLEOTIDE SEQUENCE [LARGE SCALE GENOMIC DNA]</scope>
    <source>
        <strain evidence="4">H4753</strain>
    </source>
</reference>
<gene>
    <name evidence="3" type="ORF">EIH08_07665</name>
</gene>
<evidence type="ECO:0000259" key="2">
    <source>
        <dbReference type="Pfam" id="PF03432"/>
    </source>
</evidence>
<dbReference type="Pfam" id="PF03432">
    <property type="entry name" value="Relaxase"/>
    <property type="match status" value="1"/>
</dbReference>
<dbReference type="RefSeq" id="WP_124784798.1">
    <property type="nucleotide sequence ID" value="NZ_CP034171.1"/>
</dbReference>
<dbReference type="EMBL" id="CP034171">
    <property type="protein sequence ID" value="AZI20608.1"/>
    <property type="molecule type" value="Genomic_DNA"/>
</dbReference>
<accession>A0A3G8WK66</accession>
<evidence type="ECO:0000313" key="4">
    <source>
        <dbReference type="Proteomes" id="UP000282297"/>
    </source>
</evidence>
<feature type="domain" description="MobA/VirD2-like nuclease" evidence="2">
    <location>
        <begin position="52"/>
        <end position="145"/>
    </location>
</feature>
<feature type="region of interest" description="Disordered" evidence="1">
    <location>
        <begin position="456"/>
        <end position="479"/>
    </location>
</feature>
<evidence type="ECO:0000313" key="3">
    <source>
        <dbReference type="EMBL" id="AZI20608.1"/>
    </source>
</evidence>